<dbReference type="Proteomes" id="UP001519292">
    <property type="component" value="Unassembled WGS sequence"/>
</dbReference>
<feature type="transmembrane region" description="Helical" evidence="7">
    <location>
        <begin position="42"/>
        <end position="63"/>
    </location>
</feature>
<feature type="transmembrane region" description="Helical" evidence="7">
    <location>
        <begin position="247"/>
        <end position="267"/>
    </location>
</feature>
<dbReference type="InterPro" id="IPR002656">
    <property type="entry name" value="Acyl_transf_3_dom"/>
</dbReference>
<feature type="transmembrane region" description="Helical" evidence="7">
    <location>
        <begin position="79"/>
        <end position="98"/>
    </location>
</feature>
<proteinExistence type="inferred from homology"/>
<keyword evidence="4 7" id="KW-0812">Transmembrane</keyword>
<keyword evidence="3" id="KW-1003">Cell membrane</keyword>
<keyword evidence="6 7" id="KW-0472">Membrane</keyword>
<evidence type="ECO:0000256" key="4">
    <source>
        <dbReference type="ARBA" id="ARBA00022692"/>
    </source>
</evidence>
<name>A0ABS4MEJ5_9LACO</name>
<dbReference type="EMBL" id="JAGGLU010000006">
    <property type="protein sequence ID" value="MBP2058100.1"/>
    <property type="molecule type" value="Genomic_DNA"/>
</dbReference>
<gene>
    <name evidence="9" type="ORF">J2Z60_001277</name>
</gene>
<keyword evidence="5 7" id="KW-1133">Transmembrane helix</keyword>
<feature type="transmembrane region" description="Helical" evidence="7">
    <location>
        <begin position="305"/>
        <end position="326"/>
    </location>
</feature>
<feature type="transmembrane region" description="Helical" evidence="7">
    <location>
        <begin position="274"/>
        <end position="293"/>
    </location>
</feature>
<organism evidence="9 10">
    <name type="scientific">Lactobacillus colini</name>
    <dbReference type="NCBI Taxonomy" id="1819254"/>
    <lineage>
        <taxon>Bacteria</taxon>
        <taxon>Bacillati</taxon>
        <taxon>Bacillota</taxon>
        <taxon>Bacilli</taxon>
        <taxon>Lactobacillales</taxon>
        <taxon>Lactobacillaceae</taxon>
        <taxon>Lactobacillus</taxon>
    </lineage>
</organism>
<evidence type="ECO:0000256" key="7">
    <source>
        <dbReference type="SAM" id="Phobius"/>
    </source>
</evidence>
<evidence type="ECO:0000256" key="2">
    <source>
        <dbReference type="ARBA" id="ARBA00007400"/>
    </source>
</evidence>
<evidence type="ECO:0000256" key="1">
    <source>
        <dbReference type="ARBA" id="ARBA00004651"/>
    </source>
</evidence>
<dbReference type="PANTHER" id="PTHR40074">
    <property type="entry name" value="O-ACETYLTRANSFERASE WECH"/>
    <property type="match status" value="1"/>
</dbReference>
<comment type="similarity">
    <text evidence="2">Belongs to the acyltransferase 3 family.</text>
</comment>
<dbReference type="PANTHER" id="PTHR40074:SF2">
    <property type="entry name" value="O-ACETYLTRANSFERASE WECH"/>
    <property type="match status" value="1"/>
</dbReference>
<evidence type="ECO:0000256" key="6">
    <source>
        <dbReference type="ARBA" id="ARBA00023136"/>
    </source>
</evidence>
<feature type="transmembrane region" description="Helical" evidence="7">
    <location>
        <begin position="184"/>
        <end position="202"/>
    </location>
</feature>
<dbReference type="RefSeq" id="WP_209686847.1">
    <property type="nucleotide sequence ID" value="NZ_JAGGLU010000006.1"/>
</dbReference>
<feature type="transmembrane region" description="Helical" evidence="7">
    <location>
        <begin position="214"/>
        <end position="235"/>
    </location>
</feature>
<evidence type="ECO:0000313" key="9">
    <source>
        <dbReference type="EMBL" id="MBP2058100.1"/>
    </source>
</evidence>
<reference evidence="9 10" key="1">
    <citation type="submission" date="2021-03" db="EMBL/GenBank/DDBJ databases">
        <title>Genomic Encyclopedia of Type Strains, Phase IV (KMG-IV): sequencing the most valuable type-strain genomes for metagenomic binning, comparative biology and taxonomic classification.</title>
        <authorList>
            <person name="Goeker M."/>
        </authorList>
    </citation>
    <scope>NUCLEOTIDE SEQUENCE [LARGE SCALE GENOMIC DNA]</scope>
    <source>
        <strain evidence="9 10">DSM 101872</strain>
    </source>
</reference>
<keyword evidence="10" id="KW-1185">Reference proteome</keyword>
<evidence type="ECO:0000256" key="3">
    <source>
        <dbReference type="ARBA" id="ARBA00022475"/>
    </source>
</evidence>
<comment type="subcellular location">
    <subcellularLocation>
        <location evidence="1">Cell membrane</location>
        <topology evidence="1">Multi-pass membrane protein</topology>
    </subcellularLocation>
</comment>
<feature type="transmembrane region" description="Helical" evidence="7">
    <location>
        <begin position="125"/>
        <end position="144"/>
    </location>
</feature>
<evidence type="ECO:0000256" key="5">
    <source>
        <dbReference type="ARBA" id="ARBA00022989"/>
    </source>
</evidence>
<feature type="transmembrane region" description="Helical" evidence="7">
    <location>
        <begin position="12"/>
        <end position="30"/>
    </location>
</feature>
<protein>
    <submittedName>
        <fullName evidence="9">Surface polysaccharide O-acyltransferase-like enzyme</fullName>
    </submittedName>
</protein>
<sequence>MSIKHRNYGIDLIKIVACILVITLHCLPPTNSVVKNSIFNSGLYYAGTLAIPVFFMASSYFVLNKQTISYLYSFNRIKNILFVIISWVLLYSLAQFIIKHNFTFIQQLEGSAFTEVSQHNFYHFWFFWELIIMLLLAPLMWWLLQKHFIVYIILTIAVICICLSVDILLHLGFSTTIQYIPQVFRFYLYIAYYLIGGIIGNLRFKRILDYISTYFLFFMMLDIVLYVAVIAYSLWNKNIINWPYAEANYGNILVIITSSLSFCLFTISTPKFQSIIEFLIPFTMGIYMLHPFLIGKLSKLALFSYYPSLMIIAVFVICLIITYLALKIPVISKLFKL</sequence>
<comment type="caution">
    <text evidence="9">The sequence shown here is derived from an EMBL/GenBank/DDBJ whole genome shotgun (WGS) entry which is preliminary data.</text>
</comment>
<evidence type="ECO:0000313" key="10">
    <source>
        <dbReference type="Proteomes" id="UP001519292"/>
    </source>
</evidence>
<evidence type="ECO:0000259" key="8">
    <source>
        <dbReference type="Pfam" id="PF01757"/>
    </source>
</evidence>
<dbReference type="Pfam" id="PF01757">
    <property type="entry name" value="Acyl_transf_3"/>
    <property type="match status" value="1"/>
</dbReference>
<accession>A0ABS4MEJ5</accession>
<feature type="domain" description="Acyltransferase 3" evidence="8">
    <location>
        <begin position="7"/>
        <end position="325"/>
    </location>
</feature>
<feature type="transmembrane region" description="Helical" evidence="7">
    <location>
        <begin position="151"/>
        <end position="172"/>
    </location>
</feature>